<dbReference type="NCBIfam" id="NF005164">
    <property type="entry name" value="PRK06638.1-4"/>
    <property type="match status" value="1"/>
</dbReference>
<dbReference type="PATRIC" id="fig|1401328.3.peg.325"/>
<dbReference type="InterPro" id="IPR001457">
    <property type="entry name" value="NADH_UbQ/plastoQ_OxRdtase_su6"/>
</dbReference>
<dbReference type="RefSeq" id="WP_025300439.1">
    <property type="nucleotide sequence ID" value="NZ_CP006745.1"/>
</dbReference>
<dbReference type="STRING" id="1401328.P856_333"/>
<comment type="function">
    <text evidence="2">NDH-1 shuttles electrons from NADH, via FMN and iron-sulfur (Fe-S) centers, to quinones in the respiratory chain. Couples the redox reaction to proton translocation (for every two electrons transferred, four hydrogen ions are translocated across the cytoplasmic membrane), and thus conserves the redox energy in a proton gradient.</text>
</comment>
<keyword evidence="3" id="KW-0830">Ubiquinone</keyword>
<keyword evidence="2" id="KW-0812">Transmembrane</keyword>
<reference evidence="3 4" key="1">
    <citation type="journal article" date="2013" name="PLoS ONE">
        <title>Bacterial endosymbiosis in a chordate host: long-term co-evolution and conservation of secondary metabolism.</title>
        <authorList>
            <person name="Kwan J.C."/>
            <person name="Schmidt E.W."/>
        </authorList>
    </citation>
    <scope>NUCLEOTIDE SEQUENCE [LARGE SCALE GENOMIC DNA]</scope>
    <source>
        <strain evidence="4">faulkneri L5</strain>
    </source>
</reference>
<feature type="transmembrane region" description="Helical" evidence="2">
    <location>
        <begin position="31"/>
        <end position="49"/>
    </location>
</feature>
<gene>
    <name evidence="3" type="primary">nuoJ</name>
    <name evidence="3" type="ORF">P856_333</name>
</gene>
<evidence type="ECO:0000256" key="2">
    <source>
        <dbReference type="RuleBase" id="RU004429"/>
    </source>
</evidence>
<accession>V9TV30</accession>
<dbReference type="PANTHER" id="PTHR33269:SF17">
    <property type="entry name" value="NADH-UBIQUINONE OXIDOREDUCTASE CHAIN 6"/>
    <property type="match status" value="1"/>
</dbReference>
<sequence length="202" mass="22052">MPLLALIFYVLAIVTIASAVMVVTSRNPVHAVLFLILTFFNATGLFLLMGAEFLAMILLIIYVGAIAVLFLFVVMMLNINLVMLRQGFTSYLPLGGLIIIVLLTELIMVIGLGDIDLNIAAKATSPIPYHVPNAEAIGRVIYTQYVLAFHAAGIILLVSMIGAIVLTLRQRTDVKRQSIDKQNLLLSEEVVELVEVTRSKGV</sequence>
<evidence type="ECO:0000256" key="1">
    <source>
        <dbReference type="ARBA" id="ARBA00005698"/>
    </source>
</evidence>
<comment type="subcellular location">
    <subcellularLocation>
        <location evidence="2">Cell membrane</location>
        <topology evidence="2">Multi-pass membrane protein</topology>
    </subcellularLocation>
</comment>
<keyword evidence="2" id="KW-1003">Cell membrane</keyword>
<evidence type="ECO:0000313" key="4">
    <source>
        <dbReference type="Proteomes" id="UP000018700"/>
    </source>
</evidence>
<organism evidence="3 4">
    <name type="scientific">Candidatus Endolissoclinum faulkneri L5</name>
    <dbReference type="NCBI Taxonomy" id="1401328"/>
    <lineage>
        <taxon>Bacteria</taxon>
        <taxon>Pseudomonadati</taxon>
        <taxon>Pseudomonadota</taxon>
        <taxon>Alphaproteobacteria</taxon>
        <taxon>Rhodospirillales</taxon>
        <taxon>Rhodospirillaceae</taxon>
        <taxon>Candidatus Endolissoclinum</taxon>
    </lineage>
</organism>
<keyword evidence="4" id="KW-1185">Reference proteome</keyword>
<dbReference type="EC" id="7.1.1.-" evidence="2"/>
<feature type="transmembrane region" description="Helical" evidence="2">
    <location>
        <begin position="55"/>
        <end position="79"/>
    </location>
</feature>
<keyword evidence="2" id="KW-0472">Membrane</keyword>
<comment type="similarity">
    <text evidence="1 2">Belongs to the complex I subunit 6 family.</text>
</comment>
<dbReference type="Pfam" id="PF00499">
    <property type="entry name" value="Oxidored_q3"/>
    <property type="match status" value="1"/>
</dbReference>
<dbReference type="Proteomes" id="UP000018700">
    <property type="component" value="Chromosome"/>
</dbReference>
<keyword evidence="2" id="KW-0874">Quinone</keyword>
<feature type="transmembrane region" description="Helical" evidence="2">
    <location>
        <begin position="147"/>
        <end position="168"/>
    </location>
</feature>
<dbReference type="GO" id="GO:0008137">
    <property type="term" value="F:NADH dehydrogenase (ubiquinone) activity"/>
    <property type="evidence" value="ECO:0007669"/>
    <property type="project" value="UniProtKB-UniRule"/>
</dbReference>
<evidence type="ECO:0000313" key="3">
    <source>
        <dbReference type="EMBL" id="AHC73558.1"/>
    </source>
</evidence>
<feature type="transmembrane region" description="Helical" evidence="2">
    <location>
        <begin position="6"/>
        <end position="24"/>
    </location>
</feature>
<dbReference type="KEGG" id="efk:P856_333"/>
<dbReference type="HOGENOM" id="CLU_085957_5_0_5"/>
<dbReference type="PANTHER" id="PTHR33269">
    <property type="entry name" value="NADH-UBIQUINONE OXIDOREDUCTASE CHAIN 6"/>
    <property type="match status" value="1"/>
</dbReference>
<dbReference type="InterPro" id="IPR042106">
    <property type="entry name" value="Nuo/plastoQ_OxRdtase_6_NuoJ"/>
</dbReference>
<dbReference type="OrthoDB" id="9795409at2"/>
<keyword evidence="2" id="KW-1133">Transmembrane helix</keyword>
<name>V9TV30_9PROT</name>
<dbReference type="GO" id="GO:0048038">
    <property type="term" value="F:quinone binding"/>
    <property type="evidence" value="ECO:0007669"/>
    <property type="project" value="UniProtKB-UniRule"/>
</dbReference>
<dbReference type="Gene3D" id="1.20.120.1200">
    <property type="entry name" value="NADH-ubiquinone/plastoquinone oxidoreductase chain 6, subunit NuoJ"/>
    <property type="match status" value="1"/>
</dbReference>
<protein>
    <recommendedName>
        <fullName evidence="2">NADH-quinone oxidoreductase subunit J</fullName>
        <ecNumber evidence="2">7.1.1.-</ecNumber>
    </recommendedName>
</protein>
<keyword evidence="2" id="KW-0520">NAD</keyword>
<dbReference type="AlphaFoldDB" id="V9TV30"/>
<comment type="catalytic activity">
    <reaction evidence="2">
        <text>a quinone + NADH + 5 H(+)(in) = a quinol + NAD(+) + 4 H(+)(out)</text>
        <dbReference type="Rhea" id="RHEA:57888"/>
        <dbReference type="ChEBI" id="CHEBI:15378"/>
        <dbReference type="ChEBI" id="CHEBI:24646"/>
        <dbReference type="ChEBI" id="CHEBI:57540"/>
        <dbReference type="ChEBI" id="CHEBI:57945"/>
        <dbReference type="ChEBI" id="CHEBI:132124"/>
    </reaction>
</comment>
<dbReference type="eggNOG" id="COG0839">
    <property type="taxonomic scope" value="Bacteria"/>
</dbReference>
<proteinExistence type="inferred from homology"/>
<dbReference type="EMBL" id="CP006745">
    <property type="protein sequence ID" value="AHC73558.1"/>
    <property type="molecule type" value="Genomic_DNA"/>
</dbReference>
<feature type="transmembrane region" description="Helical" evidence="2">
    <location>
        <begin position="91"/>
        <end position="112"/>
    </location>
</feature>
<dbReference type="GO" id="GO:0005886">
    <property type="term" value="C:plasma membrane"/>
    <property type="evidence" value="ECO:0007669"/>
    <property type="project" value="UniProtKB-SubCell"/>
</dbReference>